<dbReference type="EMBL" id="CAJVPZ010001555">
    <property type="protein sequence ID" value="CAG8494991.1"/>
    <property type="molecule type" value="Genomic_DNA"/>
</dbReference>
<protein>
    <submittedName>
        <fullName evidence="1">1838_t:CDS:1</fullName>
    </submittedName>
</protein>
<gene>
    <name evidence="1" type="ORF">RFULGI_LOCUS2162</name>
</gene>
<reference evidence="1" key="1">
    <citation type="submission" date="2021-06" db="EMBL/GenBank/DDBJ databases">
        <authorList>
            <person name="Kallberg Y."/>
            <person name="Tangrot J."/>
            <person name="Rosling A."/>
        </authorList>
    </citation>
    <scope>NUCLEOTIDE SEQUENCE</scope>
    <source>
        <strain evidence="1">IN212</strain>
    </source>
</reference>
<evidence type="ECO:0000313" key="2">
    <source>
        <dbReference type="Proteomes" id="UP000789396"/>
    </source>
</evidence>
<proteinExistence type="predicted"/>
<keyword evidence="2" id="KW-1185">Reference proteome</keyword>
<accession>A0A9N8WS65</accession>
<organism evidence="1 2">
    <name type="scientific">Racocetra fulgida</name>
    <dbReference type="NCBI Taxonomy" id="60492"/>
    <lineage>
        <taxon>Eukaryota</taxon>
        <taxon>Fungi</taxon>
        <taxon>Fungi incertae sedis</taxon>
        <taxon>Mucoromycota</taxon>
        <taxon>Glomeromycotina</taxon>
        <taxon>Glomeromycetes</taxon>
        <taxon>Diversisporales</taxon>
        <taxon>Gigasporaceae</taxon>
        <taxon>Racocetra</taxon>
    </lineage>
</organism>
<comment type="caution">
    <text evidence="1">The sequence shown here is derived from an EMBL/GenBank/DDBJ whole genome shotgun (WGS) entry which is preliminary data.</text>
</comment>
<name>A0A9N8WS65_9GLOM</name>
<evidence type="ECO:0000313" key="1">
    <source>
        <dbReference type="EMBL" id="CAG8494991.1"/>
    </source>
</evidence>
<sequence>MTELYRQKYCISDFKAFYFQELNNLHNAYIIYLGLSVLSDTSDIEQED</sequence>
<dbReference type="Proteomes" id="UP000789396">
    <property type="component" value="Unassembled WGS sequence"/>
</dbReference>
<dbReference type="AlphaFoldDB" id="A0A9N8WS65"/>